<sequence length="235" mass="25865">MPSVETCEAVQTCWFTCRAAVLGGRSWTDGPLLWTREGDAQNLMFPERIPADAVKRAVEQARETGVRIIGAWLGAETDTSALAAAGFERGWEPWWMTAPVADVGAASDPRIELLQETVDYKGEYAAYAETLKVTRVRPQHTWYAAAYDDRKGRRFAGRAWSHLSGETAGVFDMNVWPQFQRRGLGSGLLRAVVAAAAEAGASNAVMNATPEGKLLYESCGFRQIGVGITWWLHLR</sequence>
<dbReference type="InterPro" id="IPR016181">
    <property type="entry name" value="Acyl_CoA_acyltransferase"/>
</dbReference>
<keyword evidence="2" id="KW-0808">Transferase</keyword>
<dbReference type="AlphaFoldDB" id="C7Q1X7"/>
<dbReference type="HOGENOM" id="CLU_1217789_0_0_11"/>
<accession>C7Q1X7</accession>
<name>C7Q1X7_CATAD</name>
<feature type="domain" description="N-acetyltransferase" evidence="1">
    <location>
        <begin position="109"/>
        <end position="235"/>
    </location>
</feature>
<dbReference type="SUPFAM" id="SSF55729">
    <property type="entry name" value="Acyl-CoA N-acyltransferases (Nat)"/>
    <property type="match status" value="1"/>
</dbReference>
<reference evidence="2 3" key="1">
    <citation type="journal article" date="2009" name="Stand. Genomic Sci.">
        <title>Complete genome sequence of Catenulispora acidiphila type strain (ID 139908).</title>
        <authorList>
            <person name="Copeland A."/>
            <person name="Lapidus A."/>
            <person name="Glavina Del Rio T."/>
            <person name="Nolan M."/>
            <person name="Lucas S."/>
            <person name="Chen F."/>
            <person name="Tice H."/>
            <person name="Cheng J.F."/>
            <person name="Bruce D."/>
            <person name="Goodwin L."/>
            <person name="Pitluck S."/>
            <person name="Mikhailova N."/>
            <person name="Pati A."/>
            <person name="Ivanova N."/>
            <person name="Mavromatis K."/>
            <person name="Chen A."/>
            <person name="Palaniappan K."/>
            <person name="Chain P."/>
            <person name="Land M."/>
            <person name="Hauser L."/>
            <person name="Chang Y.J."/>
            <person name="Jeffries C.D."/>
            <person name="Chertkov O."/>
            <person name="Brettin T."/>
            <person name="Detter J.C."/>
            <person name="Han C."/>
            <person name="Ali Z."/>
            <person name="Tindall B.J."/>
            <person name="Goker M."/>
            <person name="Bristow J."/>
            <person name="Eisen J.A."/>
            <person name="Markowitz V."/>
            <person name="Hugenholtz P."/>
            <person name="Kyrpides N.C."/>
            <person name="Klenk H.P."/>
        </authorList>
    </citation>
    <scope>NUCLEOTIDE SEQUENCE [LARGE SCALE GENOMIC DNA]</scope>
    <source>
        <strain evidence="3">DSM 44928 / JCM 14897 / NBRC 102108 / NRRL B-24433 / ID139908</strain>
    </source>
</reference>
<dbReference type="RefSeq" id="WP_015795406.1">
    <property type="nucleotide sequence ID" value="NC_013131.1"/>
</dbReference>
<protein>
    <submittedName>
        <fullName evidence="2">GCN5-related N-acetyltransferase</fullName>
    </submittedName>
</protein>
<dbReference type="Gene3D" id="3.40.630.30">
    <property type="match status" value="1"/>
</dbReference>
<organism evidence="2 3">
    <name type="scientific">Catenulispora acidiphila (strain DSM 44928 / JCM 14897 / NBRC 102108 / NRRL B-24433 / ID139908)</name>
    <dbReference type="NCBI Taxonomy" id="479433"/>
    <lineage>
        <taxon>Bacteria</taxon>
        <taxon>Bacillati</taxon>
        <taxon>Actinomycetota</taxon>
        <taxon>Actinomycetes</taxon>
        <taxon>Catenulisporales</taxon>
        <taxon>Catenulisporaceae</taxon>
        <taxon>Catenulispora</taxon>
    </lineage>
</organism>
<dbReference type="STRING" id="479433.Caci_6837"/>
<dbReference type="KEGG" id="cai:Caci_6837"/>
<gene>
    <name evidence="2" type="ordered locus">Caci_6837</name>
</gene>
<dbReference type="PROSITE" id="PS51186">
    <property type="entry name" value="GNAT"/>
    <property type="match status" value="1"/>
</dbReference>
<evidence type="ECO:0000259" key="1">
    <source>
        <dbReference type="PROSITE" id="PS51186"/>
    </source>
</evidence>
<proteinExistence type="predicted"/>
<dbReference type="Proteomes" id="UP000000851">
    <property type="component" value="Chromosome"/>
</dbReference>
<dbReference type="InParanoid" id="C7Q1X7"/>
<evidence type="ECO:0000313" key="3">
    <source>
        <dbReference type="Proteomes" id="UP000000851"/>
    </source>
</evidence>
<dbReference type="Pfam" id="PF13508">
    <property type="entry name" value="Acetyltransf_7"/>
    <property type="match status" value="1"/>
</dbReference>
<evidence type="ECO:0000313" key="2">
    <source>
        <dbReference type="EMBL" id="ACU75678.1"/>
    </source>
</evidence>
<dbReference type="eggNOG" id="COG0454">
    <property type="taxonomic scope" value="Bacteria"/>
</dbReference>
<keyword evidence="3" id="KW-1185">Reference proteome</keyword>
<dbReference type="InterPro" id="IPR000182">
    <property type="entry name" value="GNAT_dom"/>
</dbReference>
<dbReference type="OrthoDB" id="4924957at2"/>
<dbReference type="EMBL" id="CP001700">
    <property type="protein sequence ID" value="ACU75678.1"/>
    <property type="molecule type" value="Genomic_DNA"/>
</dbReference>
<dbReference type="GO" id="GO:0016747">
    <property type="term" value="F:acyltransferase activity, transferring groups other than amino-acyl groups"/>
    <property type="evidence" value="ECO:0007669"/>
    <property type="project" value="InterPro"/>
</dbReference>